<keyword evidence="1" id="KW-0812">Transmembrane</keyword>
<accession>A0A1G9NJR4</accession>
<dbReference type="Proteomes" id="UP000199476">
    <property type="component" value="Unassembled WGS sequence"/>
</dbReference>
<sequence>MSYQNRNKDEFILYLGRLATASGLICLAAASALALLLNLSTPALIFLPLLGGYIGLTGFWGVHKLRMKLRSYRSRFSNPLYKTLHFASIIPGAVLGTMLYGLFQQFILFLALDDGSGKPGFLASVIILTPKLGPWYARKINYSPRGKNHDSNRPR</sequence>
<organism evidence="2 3">
    <name type="scientific">Halarsenatibacter silvermanii</name>
    <dbReference type="NCBI Taxonomy" id="321763"/>
    <lineage>
        <taxon>Bacteria</taxon>
        <taxon>Bacillati</taxon>
        <taxon>Bacillota</taxon>
        <taxon>Clostridia</taxon>
        <taxon>Halanaerobiales</taxon>
        <taxon>Halarsenatibacteraceae</taxon>
        <taxon>Halarsenatibacter</taxon>
    </lineage>
</organism>
<evidence type="ECO:0000313" key="2">
    <source>
        <dbReference type="EMBL" id="SDL86247.1"/>
    </source>
</evidence>
<feature type="transmembrane region" description="Helical" evidence="1">
    <location>
        <begin position="12"/>
        <end position="37"/>
    </location>
</feature>
<evidence type="ECO:0000313" key="3">
    <source>
        <dbReference type="Proteomes" id="UP000199476"/>
    </source>
</evidence>
<feature type="transmembrane region" description="Helical" evidence="1">
    <location>
        <begin position="43"/>
        <end position="62"/>
    </location>
</feature>
<keyword evidence="1" id="KW-1133">Transmembrane helix</keyword>
<reference evidence="2 3" key="1">
    <citation type="submission" date="2016-10" db="EMBL/GenBank/DDBJ databases">
        <authorList>
            <person name="de Groot N.N."/>
        </authorList>
    </citation>
    <scope>NUCLEOTIDE SEQUENCE [LARGE SCALE GENOMIC DNA]</scope>
    <source>
        <strain evidence="2 3">SLAS-1</strain>
    </source>
</reference>
<dbReference type="EMBL" id="FNGO01000010">
    <property type="protein sequence ID" value="SDL86247.1"/>
    <property type="molecule type" value="Genomic_DNA"/>
</dbReference>
<feature type="transmembrane region" description="Helical" evidence="1">
    <location>
        <begin position="119"/>
        <end position="137"/>
    </location>
</feature>
<gene>
    <name evidence="2" type="ORF">SAMN04488692_11086</name>
</gene>
<keyword evidence="3" id="KW-1185">Reference proteome</keyword>
<feature type="transmembrane region" description="Helical" evidence="1">
    <location>
        <begin position="83"/>
        <end position="107"/>
    </location>
</feature>
<keyword evidence="1" id="KW-0472">Membrane</keyword>
<dbReference type="RefSeq" id="WP_089760067.1">
    <property type="nucleotide sequence ID" value="NZ_FNGO01000010.1"/>
</dbReference>
<proteinExistence type="predicted"/>
<dbReference type="AlphaFoldDB" id="A0A1G9NJR4"/>
<protein>
    <submittedName>
        <fullName evidence="2">Uncharacterized protein</fullName>
    </submittedName>
</protein>
<name>A0A1G9NJR4_9FIRM</name>
<evidence type="ECO:0000256" key="1">
    <source>
        <dbReference type="SAM" id="Phobius"/>
    </source>
</evidence>